<feature type="region of interest" description="Disordered" evidence="1">
    <location>
        <begin position="154"/>
        <end position="178"/>
    </location>
</feature>
<dbReference type="Pfam" id="PF07987">
    <property type="entry name" value="DUF1775"/>
    <property type="match status" value="1"/>
</dbReference>
<dbReference type="AlphaFoldDB" id="A0A5N7MRV3"/>
<name>A0A5N7MRV3_9HYPH</name>
<accession>A0A5N7MRV3</accession>
<protein>
    <submittedName>
        <fullName evidence="4">DUF1775 domain-containing protein</fullName>
    </submittedName>
</protein>
<proteinExistence type="predicted"/>
<keyword evidence="2" id="KW-0732">Signal</keyword>
<dbReference type="EMBL" id="VOSK01000248">
    <property type="protein sequence ID" value="MPR29598.1"/>
    <property type="molecule type" value="Genomic_DNA"/>
</dbReference>
<reference evidence="4 5" key="1">
    <citation type="journal article" date="2019" name="Syst. Appl. Microbiol.">
        <title>Microvirga tunisiensis sp. nov., a root nodule symbiotic bacterium isolated from Lupinus micranthus and L. luteus grown in Northern Tunisia.</title>
        <authorList>
            <person name="Msaddak A."/>
            <person name="Rejili M."/>
            <person name="Duran D."/>
            <person name="Mars M."/>
            <person name="Palacios J.M."/>
            <person name="Ruiz-Argueso T."/>
            <person name="Rey L."/>
            <person name="Imperial J."/>
        </authorList>
    </citation>
    <scope>NUCLEOTIDE SEQUENCE [LARGE SCALE GENOMIC DNA]</scope>
    <source>
        <strain evidence="4 5">Lmie10</strain>
    </source>
</reference>
<feature type="domain" description="YncI copper-binding" evidence="3">
    <location>
        <begin position="26"/>
        <end position="172"/>
    </location>
</feature>
<evidence type="ECO:0000259" key="3">
    <source>
        <dbReference type="Pfam" id="PF07987"/>
    </source>
</evidence>
<organism evidence="4 5">
    <name type="scientific">Microvirga tunisiensis</name>
    <dbReference type="NCBI Taxonomy" id="2108360"/>
    <lineage>
        <taxon>Bacteria</taxon>
        <taxon>Pseudomonadati</taxon>
        <taxon>Pseudomonadota</taxon>
        <taxon>Alphaproteobacteria</taxon>
        <taxon>Hyphomicrobiales</taxon>
        <taxon>Methylobacteriaceae</taxon>
        <taxon>Microvirga</taxon>
    </lineage>
</organism>
<evidence type="ECO:0000256" key="2">
    <source>
        <dbReference type="SAM" id="SignalP"/>
    </source>
</evidence>
<dbReference type="RefSeq" id="WP_152716490.1">
    <property type="nucleotide sequence ID" value="NZ_VOSJ01000258.1"/>
</dbReference>
<evidence type="ECO:0000313" key="5">
    <source>
        <dbReference type="Proteomes" id="UP000403266"/>
    </source>
</evidence>
<gene>
    <name evidence="4" type="ORF">FS320_32065</name>
</gene>
<dbReference type="OrthoDB" id="9796962at2"/>
<dbReference type="InterPro" id="IPR038507">
    <property type="entry name" value="YcnI-like_sf"/>
</dbReference>
<feature type="chain" id="PRO_5030135702" evidence="2">
    <location>
        <begin position="26"/>
        <end position="178"/>
    </location>
</feature>
<feature type="compositionally biased region" description="Basic and acidic residues" evidence="1">
    <location>
        <begin position="154"/>
        <end position="164"/>
    </location>
</feature>
<evidence type="ECO:0000256" key="1">
    <source>
        <dbReference type="SAM" id="MobiDB-lite"/>
    </source>
</evidence>
<dbReference type="Gene3D" id="2.60.40.2230">
    <property type="entry name" value="Uncharacterised protein YcnI-like PF07987, DUF1775"/>
    <property type="match status" value="1"/>
</dbReference>
<dbReference type="InterPro" id="IPR012533">
    <property type="entry name" value="YcnI-copper_dom"/>
</dbReference>
<evidence type="ECO:0000313" key="4">
    <source>
        <dbReference type="EMBL" id="MPR29598.1"/>
    </source>
</evidence>
<feature type="signal peptide" evidence="2">
    <location>
        <begin position="1"/>
        <end position="25"/>
    </location>
</feature>
<comment type="caution">
    <text evidence="4">The sequence shown here is derived from an EMBL/GenBank/DDBJ whole genome shotgun (WGS) entry which is preliminary data.</text>
</comment>
<sequence length="178" mass="19672">MNRIRQFGTLGAAAPFCLLSSMALAHVTLEPQPAGIGSTYKAVLRVPHGCEGEPTLKLRVQIPEGVIAVKPMPKASWELDTVEAPYKQSYEYYGTPTTEGVREIVWTGKLLDKHYDEFVFRAYLTDGLKPDTTLYFPVVQECGGGKTDRWIEIPTEGKKGDDYKSPAPGVKLRPKAVD</sequence>
<dbReference type="Proteomes" id="UP000403266">
    <property type="component" value="Unassembled WGS sequence"/>
</dbReference>
<keyword evidence="5" id="KW-1185">Reference proteome</keyword>
<dbReference type="CDD" id="cd08545">
    <property type="entry name" value="YcnI_like"/>
    <property type="match status" value="1"/>
</dbReference>